<evidence type="ECO:0000313" key="2">
    <source>
        <dbReference type="Proteomes" id="UP000787472"/>
    </source>
</evidence>
<reference evidence="1" key="1">
    <citation type="submission" date="2020-03" db="EMBL/GenBank/DDBJ databases">
        <authorList>
            <person name="Guo F."/>
        </authorList>
    </citation>
    <scope>NUCLEOTIDE SEQUENCE</scope>
    <source>
        <strain evidence="1">JCM 30134</strain>
    </source>
</reference>
<dbReference type="InterPro" id="IPR016516">
    <property type="entry name" value="UCP07580"/>
</dbReference>
<comment type="caution">
    <text evidence="1">The sequence shown here is derived from an EMBL/GenBank/DDBJ whole genome shotgun (WGS) entry which is preliminary data.</text>
</comment>
<dbReference type="PANTHER" id="PTHR39456:SF1">
    <property type="entry name" value="METAL-DEPENDENT HYDROLASE"/>
    <property type="match status" value="1"/>
</dbReference>
<organism evidence="1 2">
    <name type="scientific">Pseudomaricurvus hydrocarbonicus</name>
    <dbReference type="NCBI Taxonomy" id="1470433"/>
    <lineage>
        <taxon>Bacteria</taxon>
        <taxon>Pseudomonadati</taxon>
        <taxon>Pseudomonadota</taxon>
        <taxon>Gammaproteobacteria</taxon>
        <taxon>Cellvibrionales</taxon>
        <taxon>Cellvibrionaceae</taxon>
        <taxon>Pseudomaricurvus</taxon>
    </lineage>
</organism>
<sequence length="291" mass="33740">MRTSDSELVVRKIEADFSEARIDWLPSDPELAQFWNAVSIGLPMLEGHLIRALAQAKKHLPEGRDDLFRDCELFCQQEANHTKAHLKFNEKVVESGLYPEITQHLDRLKSDYIRFDKEMDLDFCMHYAEGFETVGPILAEYFLVQANKRLTEQGVDLMTLSLWRWHLAEEYEHRCCAFNVVEALYGSYWRRIRGIIFATSHLLGFVVPLSEYMLKQDVEAGRVDGGFKGFWRKFRSYTGMATFMLPRVLKAFMPWYNPKHLKPPKGCDAVLNIASETLSLNEMAARAYETI</sequence>
<dbReference type="Proteomes" id="UP000787472">
    <property type="component" value="Unassembled WGS sequence"/>
</dbReference>
<gene>
    <name evidence="1" type="ORF">G8770_04305</name>
</gene>
<keyword evidence="1" id="KW-0378">Hydrolase</keyword>
<name>A0A9E5JQE8_9GAMM</name>
<proteinExistence type="predicted"/>
<accession>A0A9E5JQE8</accession>
<keyword evidence="2" id="KW-1185">Reference proteome</keyword>
<evidence type="ECO:0000313" key="1">
    <source>
        <dbReference type="EMBL" id="NHO64767.1"/>
    </source>
</evidence>
<dbReference type="AlphaFoldDB" id="A0A9E5JQE8"/>
<dbReference type="PANTHER" id="PTHR39456">
    <property type="entry name" value="METAL-DEPENDENT HYDROLASE"/>
    <property type="match status" value="1"/>
</dbReference>
<dbReference type="RefSeq" id="WP_167182148.1">
    <property type="nucleotide sequence ID" value="NZ_JAAONZ010000002.1"/>
</dbReference>
<dbReference type="Pfam" id="PF10118">
    <property type="entry name" value="Metal_hydrol"/>
    <property type="match status" value="1"/>
</dbReference>
<dbReference type="GO" id="GO:0016787">
    <property type="term" value="F:hydrolase activity"/>
    <property type="evidence" value="ECO:0007669"/>
    <property type="project" value="UniProtKB-KW"/>
</dbReference>
<dbReference type="EMBL" id="JAAONZ010000002">
    <property type="protein sequence ID" value="NHO64767.1"/>
    <property type="molecule type" value="Genomic_DNA"/>
</dbReference>
<protein>
    <submittedName>
        <fullName evidence="1">Metal-dependent hydrolase</fullName>
    </submittedName>
</protein>